<evidence type="ECO:0000256" key="7">
    <source>
        <dbReference type="SAM" id="MobiDB-lite"/>
    </source>
</evidence>
<keyword evidence="5" id="KW-0408">Iron</keyword>
<dbReference type="InterPro" id="IPR017900">
    <property type="entry name" value="4Fe4S_Fe_S_CS"/>
</dbReference>
<feature type="transmembrane region" description="Helical" evidence="8">
    <location>
        <begin position="126"/>
        <end position="146"/>
    </location>
</feature>
<evidence type="ECO:0000256" key="3">
    <source>
        <dbReference type="ARBA" id="ARBA00022723"/>
    </source>
</evidence>
<keyword evidence="3" id="KW-0479">Metal-binding</keyword>
<feature type="domain" description="4Fe-4S ferredoxin-type" evidence="9">
    <location>
        <begin position="401"/>
        <end position="433"/>
    </location>
</feature>
<sequence>MNPVERARIIIWIRRIVQAASLTFFILLMIAAHTPEEGEQASGLLKFFFNIDPLVLIGTWLSTQKLTHLSLLALATVGVTFVLGRVFCGWICPFGVLHNIVTWFRNRRRKGRPRFEVYSRWQRAKYALLFGLLISALFGAHWIGVFDPASMFYRSMTTTVFPSVQHVVDEGATLVYQTDPHVGSFHFTSITEPIYGFFRDHVFHGQHHIYTGSLLLVLLFLAAILLNLVRPRFWCRYVCPLGGLLGLIARRSMLRLRGTDVTCVNCGLCTMSCPAAAQPEQVEKWLPHECFGCWNCVASCKRGGLHFQFEWPWKKVGAGSLDISKRLTLSALAAGFVGFLAMRLTPQSRERSYNPKLIRPPGALDENEFLERCIQCGACIKACPTNVLQPALSEAGVEGVWTPVLIPQLGYCEYKCNLCGQVCPTGAIQPLPLAEKQKVKMGLASFDTTRCLPYAYDRQCIVCEEHCPIPTKAIYFHEKEIVRRDGSLMIVKQPRVDPELCTGCGICETKCVFRDRAAIRVTSANETRHPGNRPMLPGGERFDLGIPEGEEGGPSGVEVDPYGGANPYE</sequence>
<dbReference type="GO" id="GO:0005886">
    <property type="term" value="C:plasma membrane"/>
    <property type="evidence" value="ECO:0007669"/>
    <property type="project" value="TreeGrafter"/>
</dbReference>
<dbReference type="InterPro" id="IPR017896">
    <property type="entry name" value="4Fe4S_Fe-S-bd"/>
</dbReference>
<evidence type="ECO:0000313" key="11">
    <source>
        <dbReference type="Proteomes" id="UP000777784"/>
    </source>
</evidence>
<protein>
    <submittedName>
        <fullName evidence="10">4Fe-4S dicluster domain-containing protein</fullName>
    </submittedName>
</protein>
<feature type="transmembrane region" description="Helical" evidence="8">
    <location>
        <begin position="12"/>
        <end position="32"/>
    </location>
</feature>
<evidence type="ECO:0000256" key="8">
    <source>
        <dbReference type="SAM" id="Phobius"/>
    </source>
</evidence>
<feature type="domain" description="4Fe-4S ferredoxin-type" evidence="9">
    <location>
        <begin position="252"/>
        <end position="284"/>
    </location>
</feature>
<dbReference type="CDD" id="cd16373">
    <property type="entry name" value="DMSOR_beta_like"/>
    <property type="match status" value="1"/>
</dbReference>
<keyword evidence="4" id="KW-0249">Electron transport</keyword>
<evidence type="ECO:0000256" key="1">
    <source>
        <dbReference type="ARBA" id="ARBA00022448"/>
    </source>
</evidence>
<dbReference type="SUPFAM" id="SSF54862">
    <property type="entry name" value="4Fe-4S ferredoxins"/>
    <property type="match status" value="2"/>
</dbReference>
<feature type="domain" description="4Fe-4S ferredoxin-type" evidence="9">
    <location>
        <begin position="492"/>
        <end position="524"/>
    </location>
</feature>
<dbReference type="PROSITE" id="PS51379">
    <property type="entry name" value="4FE4S_FER_2"/>
    <property type="match status" value="4"/>
</dbReference>
<accession>A0A948RXV4</accession>
<feature type="transmembrane region" description="Helical" evidence="8">
    <location>
        <begin position="209"/>
        <end position="229"/>
    </location>
</feature>
<reference evidence="10" key="1">
    <citation type="submission" date="2021-05" db="EMBL/GenBank/DDBJ databases">
        <title>Energy efficiency and biological interactions define the core microbiome of deep oligotrophic groundwater.</title>
        <authorList>
            <person name="Mehrshad M."/>
            <person name="Lopez-Fernandez M."/>
            <person name="Bell E."/>
            <person name="Bernier-Latmani R."/>
            <person name="Bertilsson S."/>
            <person name="Dopson M."/>
        </authorList>
    </citation>
    <scope>NUCLEOTIDE SEQUENCE</scope>
    <source>
        <strain evidence="10">Modern_marine.mb.64</strain>
    </source>
</reference>
<dbReference type="PANTHER" id="PTHR30176:SF3">
    <property type="entry name" value="FERREDOXIN-TYPE PROTEIN NAPH"/>
    <property type="match status" value="1"/>
</dbReference>
<gene>
    <name evidence="10" type="ORF">KJ970_11600</name>
</gene>
<evidence type="ECO:0000256" key="4">
    <source>
        <dbReference type="ARBA" id="ARBA00022982"/>
    </source>
</evidence>
<keyword evidence="8" id="KW-0812">Transmembrane</keyword>
<dbReference type="Pfam" id="PF12801">
    <property type="entry name" value="Fer4_5"/>
    <property type="match status" value="2"/>
</dbReference>
<dbReference type="GO" id="GO:0046872">
    <property type="term" value="F:metal ion binding"/>
    <property type="evidence" value="ECO:0007669"/>
    <property type="project" value="UniProtKB-KW"/>
</dbReference>
<evidence type="ECO:0000256" key="5">
    <source>
        <dbReference type="ARBA" id="ARBA00023004"/>
    </source>
</evidence>
<name>A0A948RXV4_UNCEI</name>
<evidence type="ECO:0000256" key="2">
    <source>
        <dbReference type="ARBA" id="ARBA00022485"/>
    </source>
</evidence>
<dbReference type="AlphaFoldDB" id="A0A948RXV4"/>
<dbReference type="Pfam" id="PF12838">
    <property type="entry name" value="Fer4_7"/>
    <property type="match status" value="1"/>
</dbReference>
<dbReference type="Proteomes" id="UP000777784">
    <property type="component" value="Unassembled WGS sequence"/>
</dbReference>
<dbReference type="EMBL" id="JAHJDP010000065">
    <property type="protein sequence ID" value="MBU2691562.1"/>
    <property type="molecule type" value="Genomic_DNA"/>
</dbReference>
<dbReference type="Gene3D" id="3.30.70.20">
    <property type="match status" value="2"/>
</dbReference>
<feature type="transmembrane region" description="Helical" evidence="8">
    <location>
        <begin position="82"/>
        <end position="105"/>
    </location>
</feature>
<comment type="caution">
    <text evidence="10">The sequence shown here is derived from an EMBL/GenBank/DDBJ whole genome shotgun (WGS) entry which is preliminary data.</text>
</comment>
<keyword evidence="1" id="KW-0813">Transport</keyword>
<organism evidence="10 11">
    <name type="scientific">Eiseniibacteriota bacterium</name>
    <dbReference type="NCBI Taxonomy" id="2212470"/>
    <lineage>
        <taxon>Bacteria</taxon>
        <taxon>Candidatus Eiseniibacteriota</taxon>
    </lineage>
</organism>
<evidence type="ECO:0000256" key="6">
    <source>
        <dbReference type="ARBA" id="ARBA00023014"/>
    </source>
</evidence>
<keyword evidence="6" id="KW-0411">Iron-sulfur</keyword>
<keyword evidence="8" id="KW-1133">Transmembrane helix</keyword>
<evidence type="ECO:0000313" key="10">
    <source>
        <dbReference type="EMBL" id="MBU2691562.1"/>
    </source>
</evidence>
<dbReference type="PANTHER" id="PTHR30176">
    <property type="entry name" value="FERREDOXIN-TYPE PROTEIN NAPH"/>
    <property type="match status" value="1"/>
</dbReference>
<keyword evidence="8" id="KW-0472">Membrane</keyword>
<keyword evidence="2" id="KW-0004">4Fe-4S</keyword>
<dbReference type="GO" id="GO:0051539">
    <property type="term" value="F:4 iron, 4 sulfur cluster binding"/>
    <property type="evidence" value="ECO:0007669"/>
    <property type="project" value="UniProtKB-KW"/>
</dbReference>
<dbReference type="InterPro" id="IPR051684">
    <property type="entry name" value="Electron_Trans/Redox"/>
</dbReference>
<dbReference type="PROSITE" id="PS00198">
    <property type="entry name" value="4FE4S_FER_1"/>
    <property type="match status" value="1"/>
</dbReference>
<feature type="region of interest" description="Disordered" evidence="7">
    <location>
        <begin position="526"/>
        <end position="569"/>
    </location>
</feature>
<feature type="domain" description="4Fe-4S ferredoxin-type" evidence="9">
    <location>
        <begin position="362"/>
        <end position="393"/>
    </location>
</feature>
<proteinExistence type="predicted"/>
<evidence type="ECO:0000259" key="9">
    <source>
        <dbReference type="PROSITE" id="PS51379"/>
    </source>
</evidence>